<dbReference type="GO" id="GO:0033214">
    <property type="term" value="P:siderophore-iron import into cell"/>
    <property type="evidence" value="ECO:0007669"/>
    <property type="project" value="TreeGrafter"/>
</dbReference>
<sequence length="1091" mass="119878">MRQKIDCLAVRLCAAFILVFLSVAAFAQKTVSGTVKSAKDNQPIVGASVLVKGTSVGVATSATGTFTINVPAGKNTLVISSVGFDEMEVDVTSQTNVTVSLKDKSSTLDEIVVTGYTAQRKKDITGSVTVVNTKELLANPGSNVESLLQGKASGVTVGTSGVPGAGASIRIRGFTTFNQNEPLYVVDGARVSSISDLNPNDIESLQVLKDGSSAAAYGAAAANGVIIITTKRGKGKPKVTYDAYYGVQSLTKKYDLLNTAEYGEYLLRLQLGSDLPPGTTKYNLGQYNGGQDSTDVPIIPDYILAGSGSSVMEGDPEDRANPAKYKLNLNDVNGSGTYLIVAANKTGTDWMDAITKAAPMQSHNLSVSGGSETGNYVLGLNYFDQDGIIVFTGYKRYSIRANTNFVIKNKVRLGENLQVSIIDKHGFNNQDEGNAISMSYRMQPIVPVYDIAGNFAGTRGSNLGNASNPYADLYRGQNNKDKKVGIIGSAYAEVDFLKYFTLKTVLGMDYSNGWYNYFNIPAYENAEGRGGVGEYGEGHNYGYTMTWYNTLNFHKTFGLDHDIRALIGTEMVQGQGRGVFARNNNYFLFERLFQQVSTGLGTTPYGESYEYRFRKYSPIIGKIDYTYSNKYLLSGTFRRDGSSNAFGPNSKYGNFISGSAGWRISEEKFMQGKIDWLNDLKLRVGYGLLGNDNTVDFGFITSYVFDPFAAGYPIDGNNTGFTPGMMHRSIGNPDIKWEQSATTNVGLDATLFKSSLNIVLDLYTRKTTDLIYDRQLDPTLYGGNIFRQPTNIGDMTNKGIDLAVSYRGGNRDFKYDAGINFSLYRNKVGNIADPYFEGSRSRIDPFNRSVTGQPISMFYGYIIDGFFQTQADMDAIVQNNEGIGKWRYKDLSGPEGKPDGIIDVNDRTFMGNPHPNFTMGFNFNASYKNFDVSTSLYWKNGGDIVNYVRYWTDFNTFQGNRDRRVLYDSWTPENTNAKLPVLDGSDGASGQVPVSYYVESGGYLRLRNLSIGYSLPANILKRLSIDRFRIYVQAQNLFTITKYTGLDPEISTQIVGRNDYRSRRSDANSLGVDYGNFPTPRIISVGANVVF</sequence>
<dbReference type="InterPro" id="IPR023997">
    <property type="entry name" value="TonB-dep_OMP_SusC/RagA_CS"/>
</dbReference>
<dbReference type="PANTHER" id="PTHR30442:SF0">
    <property type="entry name" value="FE(3+) DICITRATE TRANSPORT PROTEIN FECA"/>
    <property type="match status" value="1"/>
</dbReference>
<comment type="similarity">
    <text evidence="7">Belongs to the TonB-dependent receptor family.</text>
</comment>
<feature type="chain" id="PRO_5036701837" evidence="8">
    <location>
        <begin position="28"/>
        <end position="1091"/>
    </location>
</feature>
<comment type="subcellular location">
    <subcellularLocation>
        <location evidence="1 7">Cell outer membrane</location>
        <topology evidence="1 7">Multi-pass membrane protein</topology>
    </subcellularLocation>
</comment>
<dbReference type="Pfam" id="PF13715">
    <property type="entry name" value="CarbopepD_reg_2"/>
    <property type="match status" value="1"/>
</dbReference>
<keyword evidence="6 7" id="KW-0998">Cell outer membrane</keyword>
<dbReference type="NCBIfam" id="TIGR04056">
    <property type="entry name" value="OMP_RagA_SusC"/>
    <property type="match status" value="1"/>
</dbReference>
<dbReference type="Gene3D" id="2.40.170.20">
    <property type="entry name" value="TonB-dependent receptor, beta-barrel domain"/>
    <property type="match status" value="1"/>
</dbReference>
<proteinExistence type="inferred from homology"/>
<accession>A0A931E4Y5</accession>
<dbReference type="Proteomes" id="UP000628448">
    <property type="component" value="Unassembled WGS sequence"/>
</dbReference>
<dbReference type="InterPro" id="IPR023996">
    <property type="entry name" value="TonB-dep_OMP_SusC/RagA"/>
</dbReference>
<evidence type="ECO:0000256" key="8">
    <source>
        <dbReference type="SAM" id="SignalP"/>
    </source>
</evidence>
<dbReference type="GO" id="GO:0009279">
    <property type="term" value="C:cell outer membrane"/>
    <property type="evidence" value="ECO:0007669"/>
    <property type="project" value="UniProtKB-SubCell"/>
</dbReference>
<gene>
    <name evidence="10" type="ORF">I5907_08370</name>
</gene>
<dbReference type="InterPro" id="IPR012910">
    <property type="entry name" value="Plug_dom"/>
</dbReference>
<evidence type="ECO:0000256" key="6">
    <source>
        <dbReference type="ARBA" id="ARBA00023237"/>
    </source>
</evidence>
<organism evidence="10 11">
    <name type="scientific">Panacibacter microcysteis</name>
    <dbReference type="NCBI Taxonomy" id="2793269"/>
    <lineage>
        <taxon>Bacteria</taxon>
        <taxon>Pseudomonadati</taxon>
        <taxon>Bacteroidota</taxon>
        <taxon>Chitinophagia</taxon>
        <taxon>Chitinophagales</taxon>
        <taxon>Chitinophagaceae</taxon>
        <taxon>Panacibacter</taxon>
    </lineage>
</organism>
<dbReference type="SUPFAM" id="SSF56935">
    <property type="entry name" value="Porins"/>
    <property type="match status" value="1"/>
</dbReference>
<keyword evidence="2 7" id="KW-0813">Transport</keyword>
<evidence type="ECO:0000256" key="1">
    <source>
        <dbReference type="ARBA" id="ARBA00004571"/>
    </source>
</evidence>
<evidence type="ECO:0000313" key="11">
    <source>
        <dbReference type="Proteomes" id="UP000628448"/>
    </source>
</evidence>
<dbReference type="InterPro" id="IPR036942">
    <property type="entry name" value="Beta-barrel_TonB_sf"/>
</dbReference>
<dbReference type="AlphaFoldDB" id="A0A931E4Y5"/>
<dbReference type="SUPFAM" id="SSF49464">
    <property type="entry name" value="Carboxypeptidase regulatory domain-like"/>
    <property type="match status" value="1"/>
</dbReference>
<dbReference type="InterPro" id="IPR039426">
    <property type="entry name" value="TonB-dep_rcpt-like"/>
</dbReference>
<feature type="signal peptide" evidence="8">
    <location>
        <begin position="1"/>
        <end position="27"/>
    </location>
</feature>
<dbReference type="InterPro" id="IPR037066">
    <property type="entry name" value="Plug_dom_sf"/>
</dbReference>
<keyword evidence="10" id="KW-0675">Receptor</keyword>
<dbReference type="InterPro" id="IPR008969">
    <property type="entry name" value="CarboxyPept-like_regulatory"/>
</dbReference>
<dbReference type="Pfam" id="PF07715">
    <property type="entry name" value="Plug"/>
    <property type="match status" value="1"/>
</dbReference>
<name>A0A931E4Y5_9BACT</name>
<keyword evidence="3 7" id="KW-1134">Transmembrane beta strand</keyword>
<dbReference type="NCBIfam" id="TIGR04057">
    <property type="entry name" value="SusC_RagA_signa"/>
    <property type="match status" value="1"/>
</dbReference>
<dbReference type="Gene3D" id="2.60.40.1120">
    <property type="entry name" value="Carboxypeptidase-like, regulatory domain"/>
    <property type="match status" value="1"/>
</dbReference>
<dbReference type="PANTHER" id="PTHR30442">
    <property type="entry name" value="IRON III DICITRATE TRANSPORT PROTEIN FECA"/>
    <property type="match status" value="1"/>
</dbReference>
<protein>
    <submittedName>
        <fullName evidence="10">TonB-dependent receptor</fullName>
    </submittedName>
</protein>
<evidence type="ECO:0000256" key="7">
    <source>
        <dbReference type="PROSITE-ProRule" id="PRU01360"/>
    </source>
</evidence>
<dbReference type="RefSeq" id="WP_196990263.1">
    <property type="nucleotide sequence ID" value="NZ_JADWYR010000001.1"/>
</dbReference>
<keyword evidence="8" id="KW-0732">Signal</keyword>
<dbReference type="EMBL" id="JADWYR010000001">
    <property type="protein sequence ID" value="MBG9376247.1"/>
    <property type="molecule type" value="Genomic_DNA"/>
</dbReference>
<keyword evidence="5 7" id="KW-0472">Membrane</keyword>
<evidence type="ECO:0000256" key="3">
    <source>
        <dbReference type="ARBA" id="ARBA00022452"/>
    </source>
</evidence>
<keyword evidence="4 7" id="KW-0812">Transmembrane</keyword>
<feature type="domain" description="TonB-dependent receptor plug" evidence="9">
    <location>
        <begin position="121"/>
        <end position="225"/>
    </location>
</feature>
<keyword evidence="11" id="KW-1185">Reference proteome</keyword>
<evidence type="ECO:0000256" key="2">
    <source>
        <dbReference type="ARBA" id="ARBA00022448"/>
    </source>
</evidence>
<reference evidence="10" key="1">
    <citation type="submission" date="2020-11" db="EMBL/GenBank/DDBJ databases">
        <title>Bacterial whole genome sequence for Panacibacter sp. DH6.</title>
        <authorList>
            <person name="Le V."/>
            <person name="Ko S."/>
            <person name="Ahn C.-Y."/>
            <person name="Oh H.-M."/>
        </authorList>
    </citation>
    <scope>NUCLEOTIDE SEQUENCE</scope>
    <source>
        <strain evidence="10">DH6</strain>
    </source>
</reference>
<evidence type="ECO:0000259" key="9">
    <source>
        <dbReference type="Pfam" id="PF07715"/>
    </source>
</evidence>
<dbReference type="Gene3D" id="2.170.130.10">
    <property type="entry name" value="TonB-dependent receptor, plug domain"/>
    <property type="match status" value="1"/>
</dbReference>
<dbReference type="PROSITE" id="PS52016">
    <property type="entry name" value="TONB_DEPENDENT_REC_3"/>
    <property type="match status" value="1"/>
</dbReference>
<evidence type="ECO:0000256" key="4">
    <source>
        <dbReference type="ARBA" id="ARBA00022692"/>
    </source>
</evidence>
<comment type="caution">
    <text evidence="10">The sequence shown here is derived from an EMBL/GenBank/DDBJ whole genome shotgun (WGS) entry which is preliminary data.</text>
</comment>
<evidence type="ECO:0000313" key="10">
    <source>
        <dbReference type="EMBL" id="MBG9376247.1"/>
    </source>
</evidence>
<evidence type="ECO:0000256" key="5">
    <source>
        <dbReference type="ARBA" id="ARBA00023136"/>
    </source>
</evidence>